<protein>
    <submittedName>
        <fullName evidence="2">Uncharacterized protein</fullName>
    </submittedName>
</protein>
<evidence type="ECO:0000256" key="1">
    <source>
        <dbReference type="SAM" id="MobiDB-lite"/>
    </source>
</evidence>
<evidence type="ECO:0000313" key="2">
    <source>
        <dbReference type="EMBL" id="VEL43619.1"/>
    </source>
</evidence>
<dbReference type="Proteomes" id="UP000784294">
    <property type="component" value="Unassembled WGS sequence"/>
</dbReference>
<organism evidence="2 3">
    <name type="scientific">Protopolystoma xenopodis</name>
    <dbReference type="NCBI Taxonomy" id="117903"/>
    <lineage>
        <taxon>Eukaryota</taxon>
        <taxon>Metazoa</taxon>
        <taxon>Spiralia</taxon>
        <taxon>Lophotrochozoa</taxon>
        <taxon>Platyhelminthes</taxon>
        <taxon>Monogenea</taxon>
        <taxon>Polyopisthocotylea</taxon>
        <taxon>Polystomatidea</taxon>
        <taxon>Polystomatidae</taxon>
        <taxon>Protopolystoma</taxon>
    </lineage>
</organism>
<feature type="region of interest" description="Disordered" evidence="1">
    <location>
        <begin position="1"/>
        <end position="20"/>
    </location>
</feature>
<sequence length="71" mass="8172">MVKLTDHAGETSGNVPRPRSDFGNKYAYNGLRTSTYVFMAVWRGGCHLKTICCTSRVRFPLDEYLLRRKVM</sequence>
<accession>A0A448XS82</accession>
<gene>
    <name evidence="2" type="ORF">PXEA_LOCUS37059</name>
</gene>
<name>A0A448XS82_9PLAT</name>
<dbReference type="AlphaFoldDB" id="A0A448XS82"/>
<evidence type="ECO:0000313" key="3">
    <source>
        <dbReference type="Proteomes" id="UP000784294"/>
    </source>
</evidence>
<reference evidence="2" key="1">
    <citation type="submission" date="2018-11" db="EMBL/GenBank/DDBJ databases">
        <authorList>
            <consortium name="Pathogen Informatics"/>
        </authorList>
    </citation>
    <scope>NUCLEOTIDE SEQUENCE</scope>
</reference>
<proteinExistence type="predicted"/>
<keyword evidence="3" id="KW-1185">Reference proteome</keyword>
<dbReference type="EMBL" id="CAAALY010283314">
    <property type="protein sequence ID" value="VEL43619.1"/>
    <property type="molecule type" value="Genomic_DNA"/>
</dbReference>
<comment type="caution">
    <text evidence="2">The sequence shown here is derived from an EMBL/GenBank/DDBJ whole genome shotgun (WGS) entry which is preliminary data.</text>
</comment>